<comment type="caution">
    <text evidence="4">The sequence shown here is derived from an EMBL/GenBank/DDBJ whole genome shotgun (WGS) entry which is preliminary data.</text>
</comment>
<dbReference type="OrthoDB" id="440511at2759"/>
<name>A0A812U4A5_9DINO</name>
<feature type="signal peptide" evidence="3">
    <location>
        <begin position="1"/>
        <end position="22"/>
    </location>
</feature>
<keyword evidence="3" id="KW-0732">Signal</keyword>
<evidence type="ECO:0000313" key="5">
    <source>
        <dbReference type="Proteomes" id="UP000604046"/>
    </source>
</evidence>
<evidence type="ECO:0000256" key="3">
    <source>
        <dbReference type="SAM" id="SignalP"/>
    </source>
</evidence>
<dbReference type="EMBL" id="CAJNDS010002634">
    <property type="protein sequence ID" value="CAE7551527.1"/>
    <property type="molecule type" value="Genomic_DNA"/>
</dbReference>
<evidence type="ECO:0000313" key="4">
    <source>
        <dbReference type="EMBL" id="CAE7551527.1"/>
    </source>
</evidence>
<feature type="coiled-coil region" evidence="1">
    <location>
        <begin position="70"/>
        <end position="112"/>
    </location>
</feature>
<feature type="chain" id="PRO_5032552280" evidence="3">
    <location>
        <begin position="23"/>
        <end position="338"/>
    </location>
</feature>
<organism evidence="4 5">
    <name type="scientific">Symbiodinium natans</name>
    <dbReference type="NCBI Taxonomy" id="878477"/>
    <lineage>
        <taxon>Eukaryota</taxon>
        <taxon>Sar</taxon>
        <taxon>Alveolata</taxon>
        <taxon>Dinophyceae</taxon>
        <taxon>Suessiales</taxon>
        <taxon>Symbiodiniaceae</taxon>
        <taxon>Symbiodinium</taxon>
    </lineage>
</organism>
<accession>A0A812U4A5</accession>
<protein>
    <submittedName>
        <fullName evidence="4">SPAC6G9.14 protein</fullName>
    </submittedName>
</protein>
<dbReference type="Proteomes" id="UP000604046">
    <property type="component" value="Unassembled WGS sequence"/>
</dbReference>
<sequence length="338" mass="37081">MKLTRVFVPIAASLVFQLDAVALEGKNKQSLPDPNQVALPSVPGVVDAGKNGFPELPSVSSMLSDSSQTLSGISAQAQRLQKQMLEVQQENAARMERQKAVFDRKLKEQEQKNLEVVKQNALLAKNIMETKKADEDLLRHAQSLQKGNAQRHNELKMLQDQLAAAQKFLTESVEQTDDSKAKELDVLGEEGTSPKGLSLLALSSASHTEPAAEGSEAKAGENSEPEGLISMLASGIKALKKQGQESEAKLKSVFMADFQAGVRRYKALLNQQKVLKETLETMQTYHSRLDAADKHLQATQTKMDLRLHDGGMFMQKLSELTMARPEAAVHALENLSKK</sequence>
<gene>
    <name evidence="4" type="primary">SPAC6G9.14</name>
    <name evidence="4" type="ORF">SNAT2548_LOCUS30974</name>
</gene>
<keyword evidence="1" id="KW-0175">Coiled coil</keyword>
<dbReference type="AlphaFoldDB" id="A0A812U4A5"/>
<proteinExistence type="predicted"/>
<evidence type="ECO:0000256" key="2">
    <source>
        <dbReference type="SAM" id="MobiDB-lite"/>
    </source>
</evidence>
<keyword evidence="5" id="KW-1185">Reference proteome</keyword>
<evidence type="ECO:0000256" key="1">
    <source>
        <dbReference type="SAM" id="Coils"/>
    </source>
</evidence>
<reference evidence="4" key="1">
    <citation type="submission" date="2021-02" db="EMBL/GenBank/DDBJ databases">
        <authorList>
            <person name="Dougan E. K."/>
            <person name="Rhodes N."/>
            <person name="Thang M."/>
            <person name="Chan C."/>
        </authorList>
    </citation>
    <scope>NUCLEOTIDE SEQUENCE</scope>
</reference>
<feature type="region of interest" description="Disordered" evidence="2">
    <location>
        <begin position="204"/>
        <end position="224"/>
    </location>
</feature>